<dbReference type="GO" id="GO:0005384">
    <property type="term" value="F:manganese ion transmembrane transporter activity"/>
    <property type="evidence" value="ECO:0007669"/>
    <property type="project" value="UniProtKB-UniRule"/>
</dbReference>
<feature type="transmembrane region" description="Helical" evidence="8">
    <location>
        <begin position="42"/>
        <end position="63"/>
    </location>
</feature>
<sequence>MDINTFAWGQLITLSIIAIALGMDAFSLGLGLGMRKPSRNRTVLISSFIAIFHVFMPLVGIWIGQFLSIYFHHIAVIVGGALLCLLGLQMFWSSIQDKENALPFSDRTVFGLILIAFSVSLDSLSAGLSLGFFATDPIITVILCGLAGGLMSWIGLSFGRLMGNWIGKYGEVLGGIVLISLGIQFIW</sequence>
<evidence type="ECO:0000256" key="6">
    <source>
        <dbReference type="ARBA" id="ARBA00023136"/>
    </source>
</evidence>
<keyword evidence="4 8" id="KW-1133">Transmembrane helix</keyword>
<dbReference type="GO" id="GO:0005886">
    <property type="term" value="C:plasma membrane"/>
    <property type="evidence" value="ECO:0007669"/>
    <property type="project" value="UniProtKB-SubCell"/>
</dbReference>
<evidence type="ECO:0000256" key="2">
    <source>
        <dbReference type="ARBA" id="ARBA00022475"/>
    </source>
</evidence>
<dbReference type="Proteomes" id="UP000430692">
    <property type="component" value="Unassembled WGS sequence"/>
</dbReference>
<evidence type="ECO:0000256" key="3">
    <source>
        <dbReference type="ARBA" id="ARBA00022692"/>
    </source>
</evidence>
<evidence type="ECO:0000256" key="1">
    <source>
        <dbReference type="ARBA" id="ARBA00022448"/>
    </source>
</evidence>
<keyword evidence="1 8" id="KW-0813">Transport</keyword>
<evidence type="ECO:0000256" key="7">
    <source>
        <dbReference type="ARBA" id="ARBA00023211"/>
    </source>
</evidence>
<dbReference type="RefSeq" id="WP_160800274.1">
    <property type="nucleotide sequence ID" value="NZ_WUUL01000002.1"/>
</dbReference>
<dbReference type="PANTHER" id="PTHR35529:SF1">
    <property type="entry name" value="MANGANESE EFFLUX PUMP MNTP-RELATED"/>
    <property type="match status" value="1"/>
</dbReference>
<evidence type="ECO:0000313" key="9">
    <source>
        <dbReference type="EMBL" id="MXQ52934.1"/>
    </source>
</evidence>
<evidence type="ECO:0000256" key="5">
    <source>
        <dbReference type="ARBA" id="ARBA00023065"/>
    </source>
</evidence>
<feature type="transmembrane region" description="Helical" evidence="8">
    <location>
        <begin position="138"/>
        <end position="157"/>
    </location>
</feature>
<feature type="transmembrane region" description="Helical" evidence="8">
    <location>
        <begin position="6"/>
        <end position="30"/>
    </location>
</feature>
<dbReference type="InterPro" id="IPR022929">
    <property type="entry name" value="Put_MntP"/>
</dbReference>
<evidence type="ECO:0000256" key="4">
    <source>
        <dbReference type="ARBA" id="ARBA00022989"/>
    </source>
</evidence>
<protein>
    <recommendedName>
        <fullName evidence="8">Putative manganese efflux pump MntP</fullName>
    </recommendedName>
</protein>
<keyword evidence="3 8" id="KW-0812">Transmembrane</keyword>
<dbReference type="PANTHER" id="PTHR35529">
    <property type="entry name" value="MANGANESE EFFLUX PUMP MNTP-RELATED"/>
    <property type="match status" value="1"/>
</dbReference>
<dbReference type="EMBL" id="WUUL01000002">
    <property type="protein sequence ID" value="MXQ52934.1"/>
    <property type="molecule type" value="Genomic_DNA"/>
</dbReference>
<dbReference type="InterPro" id="IPR003810">
    <property type="entry name" value="Mntp/YtaF"/>
</dbReference>
<comment type="function">
    <text evidence="8">Probably functions as a manganese efflux pump.</text>
</comment>
<comment type="subcellular location">
    <subcellularLocation>
        <location evidence="8">Cell membrane</location>
        <topology evidence="8">Multi-pass membrane protein</topology>
    </subcellularLocation>
</comment>
<name>A0A6I4VWT9_9BACL</name>
<accession>A0A6I4VWT9</accession>
<organism evidence="9 10">
    <name type="scientific">Shimazuella alba</name>
    <dbReference type="NCBI Taxonomy" id="2690964"/>
    <lineage>
        <taxon>Bacteria</taxon>
        <taxon>Bacillati</taxon>
        <taxon>Bacillota</taxon>
        <taxon>Bacilli</taxon>
        <taxon>Bacillales</taxon>
        <taxon>Thermoactinomycetaceae</taxon>
        <taxon>Shimazuella</taxon>
    </lineage>
</organism>
<comment type="caution">
    <text evidence="9">The sequence shown here is derived from an EMBL/GenBank/DDBJ whole genome shotgun (WGS) entry which is preliminary data.</text>
</comment>
<evidence type="ECO:0000256" key="8">
    <source>
        <dbReference type="HAMAP-Rule" id="MF_01521"/>
    </source>
</evidence>
<evidence type="ECO:0000313" key="10">
    <source>
        <dbReference type="Proteomes" id="UP000430692"/>
    </source>
</evidence>
<feature type="transmembrane region" description="Helical" evidence="8">
    <location>
        <begin position="69"/>
        <end position="88"/>
    </location>
</feature>
<gene>
    <name evidence="8" type="primary">mntP</name>
    <name evidence="9" type="ORF">GSM42_04130</name>
</gene>
<keyword evidence="2 8" id="KW-1003">Cell membrane</keyword>
<dbReference type="HAMAP" id="MF_01521">
    <property type="entry name" value="MntP_pump"/>
    <property type="match status" value="1"/>
</dbReference>
<keyword evidence="5 8" id="KW-0406">Ion transport</keyword>
<keyword evidence="10" id="KW-1185">Reference proteome</keyword>
<comment type="similarity">
    <text evidence="8">Belongs to the MntP (TC 9.B.29) family.</text>
</comment>
<reference evidence="9 10" key="1">
    <citation type="submission" date="2019-12" db="EMBL/GenBank/DDBJ databases">
        <title>Whole-genome analyses of novel actinobacteria.</title>
        <authorList>
            <person name="Sahin N."/>
            <person name="Saygin H."/>
        </authorList>
    </citation>
    <scope>NUCLEOTIDE SEQUENCE [LARGE SCALE GENOMIC DNA]</scope>
    <source>
        <strain evidence="9 10">KC615</strain>
    </source>
</reference>
<feature type="transmembrane region" description="Helical" evidence="8">
    <location>
        <begin position="109"/>
        <end position="132"/>
    </location>
</feature>
<dbReference type="Pfam" id="PF02659">
    <property type="entry name" value="Mntp"/>
    <property type="match status" value="1"/>
</dbReference>
<keyword evidence="7 8" id="KW-0464">Manganese</keyword>
<keyword evidence="6 8" id="KW-0472">Membrane</keyword>
<dbReference type="AlphaFoldDB" id="A0A6I4VWT9"/>
<feature type="transmembrane region" description="Helical" evidence="8">
    <location>
        <begin position="169"/>
        <end position="186"/>
    </location>
</feature>
<proteinExistence type="inferred from homology"/>